<dbReference type="PANTHER" id="PTHR36305">
    <property type="entry name" value="PHOSPHATIDYLGLYCEROPHOSPHATASE A"/>
    <property type="match status" value="1"/>
</dbReference>
<comment type="subcellular location">
    <subcellularLocation>
        <location evidence="1">Cell inner membrane</location>
        <topology evidence="1">Multi-pass membrane protein</topology>
    </subcellularLocation>
</comment>
<comment type="function">
    <text evidence="1">Lipid phosphatase which dephosphorylates phosphatidylglycerophosphate (PGP) to phosphatidylglycerol (PG).</text>
</comment>
<dbReference type="GO" id="GO:0009395">
    <property type="term" value="P:phospholipid catabolic process"/>
    <property type="evidence" value="ECO:0007669"/>
    <property type="project" value="UniProtKB-KW"/>
</dbReference>
<dbReference type="GO" id="GO:0008962">
    <property type="term" value="F:phosphatidylglycerophosphatase activity"/>
    <property type="evidence" value="ECO:0007669"/>
    <property type="project" value="UniProtKB-EC"/>
</dbReference>
<comment type="catalytic activity">
    <reaction evidence="1">
        <text>a 1,2-diacyl-sn-glycero-3-phospho-(1'-sn-glycero-3'-phosphate) + H2O = a 1,2-diacyl-sn-glycero-3-phospho-(1'-sn-glycerol) + phosphate</text>
        <dbReference type="Rhea" id="RHEA:33751"/>
        <dbReference type="ChEBI" id="CHEBI:15377"/>
        <dbReference type="ChEBI" id="CHEBI:43474"/>
        <dbReference type="ChEBI" id="CHEBI:60110"/>
        <dbReference type="ChEBI" id="CHEBI:64716"/>
        <dbReference type="EC" id="3.1.3.27"/>
    </reaction>
</comment>
<dbReference type="OrthoDB" id="9804091at2"/>
<sequence length="160" mass="17975">MKQINLARCVFQNPIYFIAFGFGTGLMPAAPGTWGTLAAVPLYLLLIGTHWTVYLFITLIAFVLGVWVCEKVSQELGVHDYKGIVWDEVVGYLLTMFMAPKGLFWMICGFILFRIFDIWKPNPIKYIDQKVPGGLGIMLDDVLAAIPAWIIVQILAWGFA</sequence>
<name>A0A0W0YHC0_9GAMM</name>
<dbReference type="PANTHER" id="PTHR36305:SF1">
    <property type="entry name" value="PHOSPHATIDYLGLYCEROPHOSPHATASE A"/>
    <property type="match status" value="1"/>
</dbReference>
<dbReference type="CDD" id="cd06971">
    <property type="entry name" value="PgpA"/>
    <property type="match status" value="1"/>
</dbReference>
<keyword evidence="1 2" id="KW-0472">Membrane</keyword>
<feature type="transmembrane region" description="Helical" evidence="2">
    <location>
        <begin position="137"/>
        <end position="159"/>
    </location>
</feature>
<keyword evidence="1" id="KW-0460">Magnesium</keyword>
<reference evidence="4 5" key="1">
    <citation type="submission" date="2015-11" db="EMBL/GenBank/DDBJ databases">
        <title>Genomic analysis of 38 Legionella species identifies large and diverse effector repertoires.</title>
        <authorList>
            <person name="Burstein D."/>
            <person name="Amaro F."/>
            <person name="Zusman T."/>
            <person name="Lifshitz Z."/>
            <person name="Cohen O."/>
            <person name="Gilbert J.A."/>
            <person name="Pupko T."/>
            <person name="Shuman H.A."/>
            <person name="Segal G."/>
        </authorList>
    </citation>
    <scope>NUCLEOTIDE SEQUENCE [LARGE SCALE GENOMIC DNA]</scope>
    <source>
        <strain evidence="4 5">Mt.St.Helens-4</strain>
    </source>
</reference>
<keyword evidence="1" id="KW-0997">Cell inner membrane</keyword>
<dbReference type="EMBL" id="LNYV01000034">
    <property type="protein sequence ID" value="KTD55918.1"/>
    <property type="molecule type" value="Genomic_DNA"/>
</dbReference>
<accession>A0A0W0YHC0</accession>
<comment type="pathway">
    <text evidence="1">Phospholipid metabolism; phosphatidylglycerol biosynthesis; phosphatidylglycerol from CDP-diacylglycerol: step 2/2.</text>
</comment>
<keyword evidence="2" id="KW-1133">Transmembrane helix</keyword>
<keyword evidence="1" id="KW-0442">Lipid degradation</keyword>
<dbReference type="STRING" id="28087.Lsai_2048"/>
<dbReference type="PIRSF" id="PIRSF006162">
    <property type="entry name" value="PgpA"/>
    <property type="match status" value="1"/>
</dbReference>
<feature type="transmembrane region" description="Helical" evidence="2">
    <location>
        <begin position="89"/>
        <end position="116"/>
    </location>
</feature>
<dbReference type="GO" id="GO:0046872">
    <property type="term" value="F:metal ion binding"/>
    <property type="evidence" value="ECO:0007669"/>
    <property type="project" value="UniProtKB-KW"/>
</dbReference>
<comment type="caution">
    <text evidence="4">The sequence shown here is derived from an EMBL/GenBank/DDBJ whole genome shotgun (WGS) entry which is preliminary data.</text>
</comment>
<evidence type="ECO:0000259" key="3">
    <source>
        <dbReference type="Pfam" id="PF04608"/>
    </source>
</evidence>
<evidence type="ECO:0000313" key="5">
    <source>
        <dbReference type="Proteomes" id="UP000054621"/>
    </source>
</evidence>
<dbReference type="InterPro" id="IPR007686">
    <property type="entry name" value="YutG/PgpA"/>
</dbReference>
<dbReference type="InterPro" id="IPR026037">
    <property type="entry name" value="PgpA"/>
</dbReference>
<evidence type="ECO:0000256" key="2">
    <source>
        <dbReference type="SAM" id="Phobius"/>
    </source>
</evidence>
<dbReference type="PATRIC" id="fig|28087.4.peg.2212"/>
<dbReference type="AlphaFoldDB" id="A0A0W0YHC0"/>
<keyword evidence="1" id="KW-0443">Lipid metabolism</keyword>
<dbReference type="RefSeq" id="WP_027270999.1">
    <property type="nucleotide sequence ID" value="NZ_CAAAJE010000012.1"/>
</dbReference>
<keyword evidence="1" id="KW-1208">Phospholipid metabolism</keyword>
<keyword evidence="1" id="KW-0595">Phospholipid degradation</keyword>
<dbReference type="Pfam" id="PF04608">
    <property type="entry name" value="PgpA"/>
    <property type="match status" value="1"/>
</dbReference>
<dbReference type="Proteomes" id="UP000054621">
    <property type="component" value="Unassembled WGS sequence"/>
</dbReference>
<dbReference type="GO" id="GO:0005886">
    <property type="term" value="C:plasma membrane"/>
    <property type="evidence" value="ECO:0007669"/>
    <property type="project" value="UniProtKB-SubCell"/>
</dbReference>
<dbReference type="SUPFAM" id="SSF101307">
    <property type="entry name" value="YutG-like"/>
    <property type="match status" value="1"/>
</dbReference>
<keyword evidence="1" id="KW-1003">Cell membrane</keyword>
<evidence type="ECO:0000313" key="4">
    <source>
        <dbReference type="EMBL" id="KTD55918.1"/>
    </source>
</evidence>
<dbReference type="UniPathway" id="UPA00084">
    <property type="reaction ID" value="UER00504"/>
</dbReference>
<organism evidence="4 5">
    <name type="scientific">Legionella sainthelensi</name>
    <dbReference type="NCBI Taxonomy" id="28087"/>
    <lineage>
        <taxon>Bacteria</taxon>
        <taxon>Pseudomonadati</taxon>
        <taxon>Pseudomonadota</taxon>
        <taxon>Gammaproteobacteria</taxon>
        <taxon>Legionellales</taxon>
        <taxon>Legionellaceae</taxon>
        <taxon>Legionella</taxon>
    </lineage>
</organism>
<keyword evidence="1 2" id="KW-0812">Transmembrane</keyword>
<dbReference type="GO" id="GO:0006655">
    <property type="term" value="P:phosphatidylglycerol biosynthetic process"/>
    <property type="evidence" value="ECO:0007669"/>
    <property type="project" value="UniProtKB-UniPathway"/>
</dbReference>
<feature type="domain" description="YutG/PgpA" evidence="3">
    <location>
        <begin position="18"/>
        <end position="155"/>
    </location>
</feature>
<dbReference type="InterPro" id="IPR036681">
    <property type="entry name" value="PgpA-like_sf"/>
</dbReference>
<comment type="cofactor">
    <cofactor evidence="1">
        <name>Mg(2+)</name>
        <dbReference type="ChEBI" id="CHEBI:18420"/>
    </cofactor>
</comment>
<evidence type="ECO:0000256" key="1">
    <source>
        <dbReference type="PIRNR" id="PIRNR006162"/>
    </source>
</evidence>
<keyword evidence="1" id="KW-0479">Metal-binding</keyword>
<feature type="transmembrane region" description="Helical" evidence="2">
    <location>
        <begin position="15"/>
        <end position="44"/>
    </location>
</feature>
<dbReference type="eggNOG" id="COG1267">
    <property type="taxonomic scope" value="Bacteria"/>
</dbReference>
<dbReference type="EC" id="3.1.3.27" evidence="1"/>
<keyword evidence="1 4" id="KW-0378">Hydrolase</keyword>
<protein>
    <recommendedName>
        <fullName evidence="1">Phosphatidylglycerophosphatase A</fullName>
        <ecNumber evidence="1">3.1.3.27</ecNumber>
    </recommendedName>
    <alternativeName>
        <fullName evidence="1">Phosphatidylglycerolphosphate phosphatase A</fullName>
    </alternativeName>
</protein>
<proteinExistence type="predicted"/>
<feature type="transmembrane region" description="Helical" evidence="2">
    <location>
        <begin position="51"/>
        <end position="69"/>
    </location>
</feature>
<gene>
    <name evidence="4" type="primary">pgpA</name>
    <name evidence="4" type="ORF">Lsai_2048</name>
</gene>